<dbReference type="Gene3D" id="3.40.30.10">
    <property type="entry name" value="Glutaredoxin"/>
    <property type="match status" value="1"/>
</dbReference>
<dbReference type="AlphaFoldDB" id="A0A5R9L6H1"/>
<reference evidence="2 3" key="1">
    <citation type="submission" date="2019-05" db="EMBL/GenBank/DDBJ databases">
        <authorList>
            <person name="Qu J.-H."/>
        </authorList>
    </citation>
    <scope>NUCLEOTIDE SEQUENCE [LARGE SCALE GENOMIC DNA]</scope>
    <source>
        <strain evidence="2 3">T17</strain>
    </source>
</reference>
<dbReference type="OrthoDB" id="8897581at2"/>
<protein>
    <submittedName>
        <fullName evidence="2">Redoxin domain-containing protein</fullName>
    </submittedName>
</protein>
<proteinExistence type="predicted"/>
<dbReference type="Proteomes" id="UP000306402">
    <property type="component" value="Unassembled WGS sequence"/>
</dbReference>
<dbReference type="EMBL" id="VCEJ01000002">
    <property type="protein sequence ID" value="TLV04011.1"/>
    <property type="molecule type" value="Genomic_DNA"/>
</dbReference>
<feature type="domain" description="DUF6436" evidence="1">
    <location>
        <begin position="47"/>
        <end position="185"/>
    </location>
</feature>
<dbReference type="InterPro" id="IPR045494">
    <property type="entry name" value="DUF6436"/>
</dbReference>
<accession>A0A5R9L6H1</accession>
<dbReference type="SUPFAM" id="SSF52833">
    <property type="entry name" value="Thioredoxin-like"/>
    <property type="match status" value="1"/>
</dbReference>
<organism evidence="2 3">
    <name type="scientific">Dyadobacter luticola</name>
    <dbReference type="NCBI Taxonomy" id="1979387"/>
    <lineage>
        <taxon>Bacteria</taxon>
        <taxon>Pseudomonadati</taxon>
        <taxon>Bacteroidota</taxon>
        <taxon>Cytophagia</taxon>
        <taxon>Cytophagales</taxon>
        <taxon>Spirosomataceae</taxon>
        <taxon>Dyadobacter</taxon>
    </lineage>
</organism>
<evidence type="ECO:0000259" key="1">
    <source>
        <dbReference type="Pfam" id="PF20029"/>
    </source>
</evidence>
<keyword evidence="3" id="KW-1185">Reference proteome</keyword>
<dbReference type="InterPro" id="IPR036249">
    <property type="entry name" value="Thioredoxin-like_sf"/>
</dbReference>
<gene>
    <name evidence="2" type="ORF">FEN17_00855</name>
</gene>
<name>A0A5R9L6H1_9BACT</name>
<dbReference type="Pfam" id="PF20029">
    <property type="entry name" value="DUF6436"/>
    <property type="match status" value="1"/>
</dbReference>
<evidence type="ECO:0000313" key="2">
    <source>
        <dbReference type="EMBL" id="TLV04011.1"/>
    </source>
</evidence>
<evidence type="ECO:0000313" key="3">
    <source>
        <dbReference type="Proteomes" id="UP000306402"/>
    </source>
</evidence>
<sequence>MRMGLVTVWLTLLLSSVGALFWYNDWVYQLPTPIPAHYKLVSLGTKINLPEKFLSKNEKPVFLHFYNPECACSRFNKRHFQSLVKQYGKDVDFRVVVLTDKKYTVEYIQDKIGLEIPVSFDQSVANTVGVYSTPQAALIDQSQKLYYRGNYNASRYCTEEKSAYARIALAGLLKDQSLPMLSARAMKSYGCTIPVCKN</sequence>
<comment type="caution">
    <text evidence="2">The sequence shown here is derived from an EMBL/GenBank/DDBJ whole genome shotgun (WGS) entry which is preliminary data.</text>
</comment>